<reference evidence="2 3" key="1">
    <citation type="submission" date="2019-09" db="EMBL/GenBank/DDBJ databases">
        <title>Nocardioides panacisoli sp. nov., isolated from the soil of a ginseng field.</title>
        <authorList>
            <person name="Cho C."/>
        </authorList>
    </citation>
    <scope>NUCLEOTIDE SEQUENCE [LARGE SCALE GENOMIC DNA]</scope>
    <source>
        <strain evidence="2 3">BN130099</strain>
    </source>
</reference>
<dbReference type="InterPro" id="IPR038720">
    <property type="entry name" value="YprB_RNase_H-like_dom"/>
</dbReference>
<dbReference type="NCBIfam" id="TIGR03491">
    <property type="entry name" value="TM0106 family RecB-like putative nuclease"/>
    <property type="match status" value="1"/>
</dbReference>
<dbReference type="InterPro" id="IPR019993">
    <property type="entry name" value="RecB_nuclease_TM0106_put"/>
</dbReference>
<dbReference type="InterPro" id="IPR012337">
    <property type="entry name" value="RNaseH-like_sf"/>
</dbReference>
<gene>
    <name evidence="2" type="ORF">F0U44_12155</name>
</gene>
<dbReference type="RefSeq" id="WP_149728532.1">
    <property type="nucleotide sequence ID" value="NZ_VUJV01000003.1"/>
</dbReference>
<dbReference type="AlphaFoldDB" id="A0A5B1LHV3"/>
<accession>A0A5B1LHV3</accession>
<proteinExistence type="predicted"/>
<dbReference type="EMBL" id="VUJV01000003">
    <property type="protein sequence ID" value="KAA1419197.1"/>
    <property type="molecule type" value="Genomic_DNA"/>
</dbReference>
<reference evidence="2 3" key="2">
    <citation type="submission" date="2019-09" db="EMBL/GenBank/DDBJ databases">
        <authorList>
            <person name="Jin C."/>
        </authorList>
    </citation>
    <scope>NUCLEOTIDE SEQUENCE [LARGE SCALE GENOMIC DNA]</scope>
    <source>
        <strain evidence="2 3">BN130099</strain>
    </source>
</reference>
<organism evidence="2 3">
    <name type="scientific">Nocardioides humilatus</name>
    <dbReference type="NCBI Taxonomy" id="2607660"/>
    <lineage>
        <taxon>Bacteria</taxon>
        <taxon>Bacillati</taxon>
        <taxon>Actinomycetota</taxon>
        <taxon>Actinomycetes</taxon>
        <taxon>Propionibacteriales</taxon>
        <taxon>Nocardioidaceae</taxon>
        <taxon>Nocardioides</taxon>
    </lineage>
</organism>
<name>A0A5B1LHV3_9ACTN</name>
<keyword evidence="3" id="KW-1185">Reference proteome</keyword>
<evidence type="ECO:0000313" key="2">
    <source>
        <dbReference type="EMBL" id="KAA1419197.1"/>
    </source>
</evidence>
<evidence type="ECO:0000313" key="3">
    <source>
        <dbReference type="Proteomes" id="UP000325003"/>
    </source>
</evidence>
<dbReference type="SUPFAM" id="SSF53098">
    <property type="entry name" value="Ribonuclease H-like"/>
    <property type="match status" value="1"/>
</dbReference>
<evidence type="ECO:0000259" key="1">
    <source>
        <dbReference type="Pfam" id="PF13482"/>
    </source>
</evidence>
<sequence>MARALLLTGYDAKRCARRIHNEWDPAVEVVPWEVPAELQMRFDAGIAFEESVFAELVAELGPDRCIDLSDVRGKANAVARTLAAMDEGIEVILGGWLPDDIVGGRTGKPDVLLRVASGRYVPGDVKGHKVMTRRAKGTLTYSTFSAPGTQLQVDGLAAVTTGRFDDHLQLAHYWRMLEAIGRAPDGPAVGFIIGRDNVPNLALSGRVLTWLDLEVPLFETYSRTQGKAKRSALERYDHEQGFRLKVATTAAQGEAALVEPVFTDECDSCPWYDHCRGLVGDDLASAHITAGRLSVREWTALASAGVKDVADLADLDVDDQAFRASYLPEVTHLKDPLGRLRDAVRRARMIRDGIILERTTTGPIVVPRADVEIDFDIEWDPDDRVYLWGALVHRAGAEPVYHPVVSWSELDADGCVAHAEAFAVWLRDQIAAADTAGESLLVYHYSHPEPSYLKRLLGEDAVADLLDRFVDLLALVREHYFGVRGLGIKQVAPAFGFEWRDDEAGGLQSQLWLIEARAAEDEVVRDAGRARILRYNEDDVRATAALRIGMSGKTQDDGE</sequence>
<protein>
    <submittedName>
        <fullName evidence="2">TM0106 family RecB-like putative nuclease</fullName>
    </submittedName>
</protein>
<dbReference type="Pfam" id="PF13482">
    <property type="entry name" value="RNase_H_2"/>
    <property type="match status" value="1"/>
</dbReference>
<feature type="domain" description="YprB ribonuclease H-like" evidence="1">
    <location>
        <begin position="375"/>
        <end position="547"/>
    </location>
</feature>
<dbReference type="Proteomes" id="UP000325003">
    <property type="component" value="Unassembled WGS sequence"/>
</dbReference>
<comment type="caution">
    <text evidence="2">The sequence shown here is derived from an EMBL/GenBank/DDBJ whole genome shotgun (WGS) entry which is preliminary data.</text>
</comment>